<evidence type="ECO:0000313" key="3">
    <source>
        <dbReference type="Proteomes" id="UP000060630"/>
    </source>
</evidence>
<evidence type="ECO:0000256" key="1">
    <source>
        <dbReference type="SAM" id="Phobius"/>
    </source>
</evidence>
<keyword evidence="1" id="KW-0472">Membrane</keyword>
<gene>
    <name evidence="2" type="ORF">WL29_22445</name>
</gene>
<dbReference type="AlphaFoldDB" id="A0A106QC58"/>
<name>A0A106QC58_9BURK</name>
<protein>
    <submittedName>
        <fullName evidence="2">Uncharacterized protein</fullName>
    </submittedName>
</protein>
<evidence type="ECO:0000313" key="2">
    <source>
        <dbReference type="EMBL" id="KWA84126.1"/>
    </source>
</evidence>
<comment type="caution">
    <text evidence="2">The sequence shown here is derived from an EMBL/GenBank/DDBJ whole genome shotgun (WGS) entry which is preliminary data.</text>
</comment>
<organism evidence="2 3">
    <name type="scientific">Burkholderia ubonensis</name>
    <dbReference type="NCBI Taxonomy" id="101571"/>
    <lineage>
        <taxon>Bacteria</taxon>
        <taxon>Pseudomonadati</taxon>
        <taxon>Pseudomonadota</taxon>
        <taxon>Betaproteobacteria</taxon>
        <taxon>Burkholderiales</taxon>
        <taxon>Burkholderiaceae</taxon>
        <taxon>Burkholderia</taxon>
        <taxon>Burkholderia cepacia complex</taxon>
    </lineage>
</organism>
<keyword evidence="1" id="KW-0812">Transmembrane</keyword>
<feature type="transmembrane region" description="Helical" evidence="1">
    <location>
        <begin position="68"/>
        <end position="88"/>
    </location>
</feature>
<feature type="transmembrane region" description="Helical" evidence="1">
    <location>
        <begin position="100"/>
        <end position="121"/>
    </location>
</feature>
<feature type="transmembrane region" description="Helical" evidence="1">
    <location>
        <begin position="15"/>
        <end position="36"/>
    </location>
</feature>
<proteinExistence type="predicted"/>
<keyword evidence="1" id="KW-1133">Transmembrane helix</keyword>
<accession>A0A106QC58</accession>
<feature type="transmembrane region" description="Helical" evidence="1">
    <location>
        <begin position="42"/>
        <end position="61"/>
    </location>
</feature>
<dbReference type="Proteomes" id="UP000060630">
    <property type="component" value="Unassembled WGS sequence"/>
</dbReference>
<dbReference type="EMBL" id="LPHD01000049">
    <property type="protein sequence ID" value="KWA84126.1"/>
    <property type="molecule type" value="Genomic_DNA"/>
</dbReference>
<sequence length="133" mass="13263">MPHVMSRTLPRQDLAVFKSIALLCSLTGWVAAVGLFGSRAGLAASALGGLSMLVVGLLAWSKSTQQRGLVVAALAVVDGLAAYFAYALGDLVYAGSLSPMGAVALAILGIASGGSSVLFAVSSPEPQSLAAEA</sequence>
<reference evidence="2 3" key="1">
    <citation type="submission" date="2015-11" db="EMBL/GenBank/DDBJ databases">
        <title>Expanding the genomic diversity of Burkholderia species for the development of highly accurate diagnostics.</title>
        <authorList>
            <person name="Sahl J."/>
            <person name="Keim P."/>
            <person name="Wagner D."/>
        </authorList>
    </citation>
    <scope>NUCLEOTIDE SEQUENCE [LARGE SCALE GENOMIC DNA]</scope>
    <source>
        <strain evidence="2 3">MSMB2087WGS</strain>
    </source>
</reference>